<sequence length="82" mass="9644">MCSFHNPDSQSIGLMKLFWSLIIFEIHTYTVMIVIVIVNMKVMTILEMKILKTTNKNSRVQELQREISQIGQEIENLMRRMG</sequence>
<feature type="transmembrane region" description="Helical" evidence="1">
    <location>
        <begin position="17"/>
        <end position="40"/>
    </location>
</feature>
<reference evidence="3" key="2">
    <citation type="submission" date="2025-08" db="UniProtKB">
        <authorList>
            <consortium name="RefSeq"/>
        </authorList>
    </citation>
    <scope>IDENTIFICATION</scope>
</reference>
<evidence type="ECO:0000313" key="3">
    <source>
        <dbReference type="RefSeq" id="XP_040938764.1"/>
    </source>
</evidence>
<evidence type="ECO:0000256" key="1">
    <source>
        <dbReference type="SAM" id="Phobius"/>
    </source>
</evidence>
<dbReference type="Proteomes" id="UP000818029">
    <property type="component" value="Chromosome A02"/>
</dbReference>
<organism evidence="2 3">
    <name type="scientific">Gossypium hirsutum</name>
    <name type="common">Upland cotton</name>
    <name type="synonym">Gossypium mexicanum</name>
    <dbReference type="NCBI Taxonomy" id="3635"/>
    <lineage>
        <taxon>Eukaryota</taxon>
        <taxon>Viridiplantae</taxon>
        <taxon>Streptophyta</taxon>
        <taxon>Embryophyta</taxon>
        <taxon>Tracheophyta</taxon>
        <taxon>Spermatophyta</taxon>
        <taxon>Magnoliopsida</taxon>
        <taxon>eudicotyledons</taxon>
        <taxon>Gunneridae</taxon>
        <taxon>Pentapetalae</taxon>
        <taxon>rosids</taxon>
        <taxon>malvids</taxon>
        <taxon>Malvales</taxon>
        <taxon>Malvaceae</taxon>
        <taxon>Malvoideae</taxon>
        <taxon>Gossypium</taxon>
    </lineage>
</organism>
<protein>
    <submittedName>
        <fullName evidence="3">Uncharacterized protein isoform X2</fullName>
    </submittedName>
</protein>
<accession>A0ABM2Z9J1</accession>
<name>A0ABM2Z9J1_GOSHI</name>
<dbReference type="RefSeq" id="XP_040938764.1">
    <property type="nucleotide sequence ID" value="XM_041082830.1"/>
</dbReference>
<proteinExistence type="predicted"/>
<dbReference type="GeneID" id="107952532"/>
<keyword evidence="2" id="KW-1185">Reference proteome</keyword>
<keyword evidence="1" id="KW-0812">Transmembrane</keyword>
<keyword evidence="1" id="KW-1133">Transmembrane helix</keyword>
<keyword evidence="1" id="KW-0472">Membrane</keyword>
<evidence type="ECO:0000313" key="2">
    <source>
        <dbReference type="Proteomes" id="UP000818029"/>
    </source>
</evidence>
<gene>
    <name evidence="3" type="primary">LOC107952532</name>
</gene>
<reference evidence="2" key="1">
    <citation type="journal article" date="2020" name="Nat. Genet.">
        <title>Genomic diversifications of five Gossypium allopolyploid species and their impact on cotton improvement.</title>
        <authorList>
            <person name="Chen Z.J."/>
            <person name="Sreedasyam A."/>
            <person name="Ando A."/>
            <person name="Song Q."/>
            <person name="De Santiago L.M."/>
            <person name="Hulse-Kemp A.M."/>
            <person name="Ding M."/>
            <person name="Ye W."/>
            <person name="Kirkbride R.C."/>
            <person name="Jenkins J."/>
            <person name="Plott C."/>
            <person name="Lovell J."/>
            <person name="Lin Y.M."/>
            <person name="Vaughn R."/>
            <person name="Liu B."/>
            <person name="Simpson S."/>
            <person name="Scheffler B.E."/>
            <person name="Wen L."/>
            <person name="Saski C.A."/>
            <person name="Grover C.E."/>
            <person name="Hu G."/>
            <person name="Conover J.L."/>
            <person name="Carlson J.W."/>
            <person name="Shu S."/>
            <person name="Boston L.B."/>
            <person name="Williams M."/>
            <person name="Peterson D.G."/>
            <person name="McGee K."/>
            <person name="Jones D.C."/>
            <person name="Wendel J.F."/>
            <person name="Stelly D.M."/>
            <person name="Grimwood J."/>
            <person name="Schmutz J."/>
        </authorList>
    </citation>
    <scope>NUCLEOTIDE SEQUENCE [LARGE SCALE GENOMIC DNA]</scope>
    <source>
        <strain evidence="2">cv. TM-1</strain>
    </source>
</reference>